<dbReference type="EC" id="7.6.2.8" evidence="8"/>
<dbReference type="InterPro" id="IPR017871">
    <property type="entry name" value="ABC_transporter-like_CS"/>
</dbReference>
<dbReference type="CDD" id="cd03214">
    <property type="entry name" value="ABC_Iron-Siderophores_B12_Hemin"/>
    <property type="match status" value="1"/>
</dbReference>
<dbReference type="GeneID" id="56036094"/>
<dbReference type="PROSITE" id="PS00211">
    <property type="entry name" value="ABC_TRANSPORTER_1"/>
    <property type="match status" value="1"/>
</dbReference>
<comment type="subunit">
    <text evidence="7">The complex is composed of two ATP-binding proteins (BtuD), two transmembrane proteins (BtuC) and a solute-binding protein (BtuF).</text>
</comment>
<sequence>MIRASDVRVDLGGEPVLEGVSVAVGSGELVGLVGPNGAGKTTLLRALNGTLAPDSGTVEVDGADVAGLSSREVARRVATVPQDTSVSFEFTVEGAVEMGRTPYVSRFGRTTREDREAVREAMDRAQVAEFADRSVTTLSGGERQRMLFARALAQGTPALLLDEPTASLDINHQLRTFRLVEDAVEGGKAALAAIHDLNLAARFCDRLVLIAGGEVRARGTPEAVLGDDALAAAFGVETALNHDPAVDAPLVTALSEGE</sequence>
<organism evidence="12 13">
    <name type="scientific">Halorarum salinum</name>
    <dbReference type="NCBI Taxonomy" id="2743089"/>
    <lineage>
        <taxon>Archaea</taxon>
        <taxon>Methanobacteriati</taxon>
        <taxon>Methanobacteriota</taxon>
        <taxon>Stenosarchaea group</taxon>
        <taxon>Halobacteria</taxon>
        <taxon>Halobacteriales</taxon>
        <taxon>Haloferacaceae</taxon>
        <taxon>Halorarum</taxon>
    </lineage>
</organism>
<keyword evidence="13" id="KW-1185">Reference proteome</keyword>
<evidence type="ECO:0000256" key="1">
    <source>
        <dbReference type="ARBA" id="ARBA00022448"/>
    </source>
</evidence>
<keyword evidence="4" id="KW-1278">Translocase</keyword>
<dbReference type="FunFam" id="3.40.50.300:FF:000134">
    <property type="entry name" value="Iron-enterobactin ABC transporter ATP-binding protein"/>
    <property type="match status" value="1"/>
</dbReference>
<evidence type="ECO:0000256" key="8">
    <source>
        <dbReference type="ARBA" id="ARBA00066387"/>
    </source>
</evidence>
<comment type="catalytic activity">
    <reaction evidence="5">
        <text>an R-cob(III)alamin(out) + ATP + H2O = an R-cob(III)alamin(in) + ADP + phosphate + H(+)</text>
        <dbReference type="Rhea" id="RHEA:17873"/>
        <dbReference type="ChEBI" id="CHEBI:15377"/>
        <dbReference type="ChEBI" id="CHEBI:15378"/>
        <dbReference type="ChEBI" id="CHEBI:30616"/>
        <dbReference type="ChEBI" id="CHEBI:43474"/>
        <dbReference type="ChEBI" id="CHEBI:140785"/>
        <dbReference type="ChEBI" id="CHEBI:456216"/>
        <dbReference type="EC" id="7.6.2.8"/>
    </reaction>
</comment>
<feature type="domain" description="ABC transporter" evidence="11">
    <location>
        <begin position="2"/>
        <end position="237"/>
    </location>
</feature>
<dbReference type="Pfam" id="PF00005">
    <property type="entry name" value="ABC_tran"/>
    <property type="match status" value="1"/>
</dbReference>
<dbReference type="AlphaFoldDB" id="A0A7D5L8G7"/>
<dbReference type="Gene3D" id="3.40.50.300">
    <property type="entry name" value="P-loop containing nucleotide triphosphate hydrolases"/>
    <property type="match status" value="1"/>
</dbReference>
<evidence type="ECO:0000256" key="3">
    <source>
        <dbReference type="ARBA" id="ARBA00022840"/>
    </source>
</evidence>
<evidence type="ECO:0000256" key="10">
    <source>
        <dbReference type="ARBA" id="ARBA00077139"/>
    </source>
</evidence>
<dbReference type="GO" id="GO:0016887">
    <property type="term" value="F:ATP hydrolysis activity"/>
    <property type="evidence" value="ECO:0007669"/>
    <property type="project" value="InterPro"/>
</dbReference>
<evidence type="ECO:0000313" key="12">
    <source>
        <dbReference type="EMBL" id="QLG60494.1"/>
    </source>
</evidence>
<protein>
    <recommendedName>
        <fullName evidence="9">Cobalamin import ATP-binding protein BtuD</fullName>
        <ecNumber evidence="8">7.6.2.8</ecNumber>
    </recommendedName>
    <alternativeName>
        <fullName evidence="10">Vitamin B12-transporting ATPase</fullName>
    </alternativeName>
</protein>
<name>A0A7D5L8G7_9EURY</name>
<reference evidence="12 13" key="1">
    <citation type="submission" date="2020-06" db="EMBL/GenBank/DDBJ databases">
        <title>NJ-3-1, isolated from saline soil.</title>
        <authorList>
            <person name="Cui H.L."/>
            <person name="Shi X."/>
        </authorList>
    </citation>
    <scope>NUCLEOTIDE SEQUENCE [LARGE SCALE GENOMIC DNA]</scope>
    <source>
        <strain evidence="12 13">NJ-3-1</strain>
    </source>
</reference>
<dbReference type="PANTHER" id="PTHR42794:SF1">
    <property type="entry name" value="HEMIN IMPORT ATP-BINDING PROTEIN HMUV"/>
    <property type="match status" value="1"/>
</dbReference>
<gene>
    <name evidence="12" type="ORF">HUG12_01505</name>
</gene>
<dbReference type="SUPFAM" id="SSF52540">
    <property type="entry name" value="P-loop containing nucleoside triphosphate hydrolases"/>
    <property type="match status" value="1"/>
</dbReference>
<dbReference type="InterPro" id="IPR003439">
    <property type="entry name" value="ABC_transporter-like_ATP-bd"/>
</dbReference>
<comment type="function">
    <text evidence="6">Required for corrinoid utilization. Probably part of the ABC transporter complex BtuCDF involved in cobalamin (vitamin B12) import. Probably responsible for energy coupling to the transport system.</text>
</comment>
<keyword evidence="2" id="KW-0547">Nucleotide-binding</keyword>
<proteinExistence type="predicted"/>
<dbReference type="InterPro" id="IPR003593">
    <property type="entry name" value="AAA+_ATPase"/>
</dbReference>
<dbReference type="PROSITE" id="PS50893">
    <property type="entry name" value="ABC_TRANSPORTER_2"/>
    <property type="match status" value="1"/>
</dbReference>
<evidence type="ECO:0000256" key="4">
    <source>
        <dbReference type="ARBA" id="ARBA00022967"/>
    </source>
</evidence>
<evidence type="ECO:0000256" key="7">
    <source>
        <dbReference type="ARBA" id="ARBA00064420"/>
    </source>
</evidence>
<accession>A0A7D5L8G7</accession>
<evidence type="ECO:0000256" key="5">
    <source>
        <dbReference type="ARBA" id="ARBA00050590"/>
    </source>
</evidence>
<evidence type="ECO:0000313" key="13">
    <source>
        <dbReference type="Proteomes" id="UP000509626"/>
    </source>
</evidence>
<dbReference type="PANTHER" id="PTHR42794">
    <property type="entry name" value="HEMIN IMPORT ATP-BINDING PROTEIN HMUV"/>
    <property type="match status" value="1"/>
</dbReference>
<evidence type="ECO:0000256" key="2">
    <source>
        <dbReference type="ARBA" id="ARBA00022741"/>
    </source>
</evidence>
<dbReference type="SMART" id="SM00382">
    <property type="entry name" value="AAA"/>
    <property type="match status" value="1"/>
</dbReference>
<evidence type="ECO:0000256" key="9">
    <source>
        <dbReference type="ARBA" id="ARBA00073649"/>
    </source>
</evidence>
<dbReference type="OrthoDB" id="24644at2157"/>
<dbReference type="EMBL" id="CP058579">
    <property type="protein sequence ID" value="QLG60494.1"/>
    <property type="molecule type" value="Genomic_DNA"/>
</dbReference>
<evidence type="ECO:0000256" key="6">
    <source>
        <dbReference type="ARBA" id="ARBA00058960"/>
    </source>
</evidence>
<keyword evidence="3 12" id="KW-0067">ATP-binding</keyword>
<dbReference type="GO" id="GO:0015420">
    <property type="term" value="F:ABC-type vitamin B12 transporter activity"/>
    <property type="evidence" value="ECO:0007669"/>
    <property type="project" value="UniProtKB-EC"/>
</dbReference>
<dbReference type="NCBIfam" id="NF010068">
    <property type="entry name" value="PRK13548.1"/>
    <property type="match status" value="1"/>
</dbReference>
<dbReference type="KEGG" id="halu:HUG12_01505"/>
<evidence type="ECO:0000259" key="11">
    <source>
        <dbReference type="PROSITE" id="PS50893"/>
    </source>
</evidence>
<dbReference type="Proteomes" id="UP000509626">
    <property type="component" value="Chromosome"/>
</dbReference>
<dbReference type="GO" id="GO:0005524">
    <property type="term" value="F:ATP binding"/>
    <property type="evidence" value="ECO:0007669"/>
    <property type="project" value="UniProtKB-KW"/>
</dbReference>
<dbReference type="RefSeq" id="WP_179267080.1">
    <property type="nucleotide sequence ID" value="NZ_CP058579.1"/>
</dbReference>
<dbReference type="InterPro" id="IPR027417">
    <property type="entry name" value="P-loop_NTPase"/>
</dbReference>
<keyword evidence="1" id="KW-0813">Transport</keyword>